<dbReference type="AlphaFoldDB" id="A0AAQ3KH26"/>
<organism evidence="1 2">
    <name type="scientific">Canna indica</name>
    <name type="common">Indian-shot</name>
    <dbReference type="NCBI Taxonomy" id="4628"/>
    <lineage>
        <taxon>Eukaryota</taxon>
        <taxon>Viridiplantae</taxon>
        <taxon>Streptophyta</taxon>
        <taxon>Embryophyta</taxon>
        <taxon>Tracheophyta</taxon>
        <taxon>Spermatophyta</taxon>
        <taxon>Magnoliopsida</taxon>
        <taxon>Liliopsida</taxon>
        <taxon>Zingiberales</taxon>
        <taxon>Cannaceae</taxon>
        <taxon>Canna</taxon>
    </lineage>
</organism>
<reference evidence="1 2" key="1">
    <citation type="submission" date="2023-10" db="EMBL/GenBank/DDBJ databases">
        <title>Chromosome-scale genome assembly provides insights into flower coloration mechanisms of Canna indica.</title>
        <authorList>
            <person name="Li C."/>
        </authorList>
    </citation>
    <scope>NUCLEOTIDE SEQUENCE [LARGE SCALE GENOMIC DNA]</scope>
    <source>
        <tissue evidence="1">Flower</tissue>
    </source>
</reference>
<evidence type="ECO:0000313" key="1">
    <source>
        <dbReference type="EMBL" id="WOL08710.1"/>
    </source>
</evidence>
<evidence type="ECO:0000313" key="2">
    <source>
        <dbReference type="Proteomes" id="UP001327560"/>
    </source>
</evidence>
<keyword evidence="2" id="KW-1185">Reference proteome</keyword>
<dbReference type="EMBL" id="CP136894">
    <property type="protein sequence ID" value="WOL08710.1"/>
    <property type="molecule type" value="Genomic_DNA"/>
</dbReference>
<dbReference type="Proteomes" id="UP001327560">
    <property type="component" value="Chromosome 5"/>
</dbReference>
<accession>A0AAQ3KH26</accession>
<protein>
    <recommendedName>
        <fullName evidence="3">Reverse transcriptase zinc-binding domain-containing protein</fullName>
    </recommendedName>
</protein>
<evidence type="ECO:0008006" key="3">
    <source>
        <dbReference type="Google" id="ProtNLM"/>
    </source>
</evidence>
<name>A0AAQ3KH26_9LILI</name>
<sequence length="152" mass="18561">MEPISWTSLLRRTIKEDVWRFSKEMEEKIKIIQDQAKGKIVIADEDVDKARESCQLVLYGKFFGRIPKLNLDDSDDIEHFFFNCDVVKQYWYMVERKLNLHFRFKNNWSEGKWLEEDVGFENESAEKLMAFLAIFWWYIWKNRNNMKFNEIV</sequence>
<proteinExistence type="predicted"/>
<gene>
    <name evidence="1" type="ORF">Cni_G17463</name>
</gene>